<keyword evidence="2" id="KW-1185">Reference proteome</keyword>
<dbReference type="AlphaFoldDB" id="A0A1R0H442"/>
<dbReference type="InterPro" id="IPR041492">
    <property type="entry name" value="HAD_2"/>
</dbReference>
<dbReference type="EMBL" id="LSSL01000697">
    <property type="protein sequence ID" value="OLY83920.1"/>
    <property type="molecule type" value="Genomic_DNA"/>
</dbReference>
<dbReference type="NCBIfam" id="TIGR01509">
    <property type="entry name" value="HAD-SF-IA-v3"/>
    <property type="match status" value="1"/>
</dbReference>
<dbReference type="STRING" id="133383.A0A1R0H442"/>
<dbReference type="PANTHER" id="PTHR43481">
    <property type="entry name" value="FRUCTOSE-1-PHOSPHATE PHOSPHATASE"/>
    <property type="match status" value="1"/>
</dbReference>
<dbReference type="Pfam" id="PF13419">
    <property type="entry name" value="HAD_2"/>
    <property type="match status" value="1"/>
</dbReference>
<dbReference type="PANTHER" id="PTHR43481:SF4">
    <property type="entry name" value="GLYCEROL-1-PHOSPHATE PHOSPHOHYDROLASE 1-RELATED"/>
    <property type="match status" value="1"/>
</dbReference>
<dbReference type="InterPro" id="IPR051806">
    <property type="entry name" value="HAD-like_SPP"/>
</dbReference>
<dbReference type="GO" id="GO:0050308">
    <property type="term" value="F:sugar-phosphatase activity"/>
    <property type="evidence" value="ECO:0007669"/>
    <property type="project" value="TreeGrafter"/>
</dbReference>
<dbReference type="InterPro" id="IPR023214">
    <property type="entry name" value="HAD_sf"/>
</dbReference>
<protein>
    <submittedName>
        <fullName evidence="1">2-deoxyglucose-6-phosphate phosphatase 2</fullName>
    </submittedName>
</protein>
<gene>
    <name evidence="1" type="ORF">AYI68_g1929</name>
</gene>
<dbReference type="Proteomes" id="UP000187455">
    <property type="component" value="Unassembled WGS sequence"/>
</dbReference>
<dbReference type="Gene3D" id="3.40.50.1000">
    <property type="entry name" value="HAD superfamily/HAD-like"/>
    <property type="match status" value="1"/>
</dbReference>
<organism evidence="1 2">
    <name type="scientific">Smittium mucronatum</name>
    <dbReference type="NCBI Taxonomy" id="133383"/>
    <lineage>
        <taxon>Eukaryota</taxon>
        <taxon>Fungi</taxon>
        <taxon>Fungi incertae sedis</taxon>
        <taxon>Zoopagomycota</taxon>
        <taxon>Kickxellomycotina</taxon>
        <taxon>Harpellomycetes</taxon>
        <taxon>Harpellales</taxon>
        <taxon>Legeriomycetaceae</taxon>
        <taxon>Smittium</taxon>
    </lineage>
</organism>
<dbReference type="InterPro" id="IPR036412">
    <property type="entry name" value="HAD-like_sf"/>
</dbReference>
<reference evidence="1 2" key="1">
    <citation type="journal article" date="2016" name="Mol. Biol. Evol.">
        <title>Genome-Wide Survey of Gut Fungi (Harpellales) Reveals the First Horizontally Transferred Ubiquitin Gene from a Mosquito Host.</title>
        <authorList>
            <person name="Wang Y."/>
            <person name="White M.M."/>
            <person name="Kvist S."/>
            <person name="Moncalvo J.M."/>
        </authorList>
    </citation>
    <scope>NUCLEOTIDE SEQUENCE [LARGE SCALE GENOMIC DNA]</scope>
    <source>
        <strain evidence="1 2">ALG-7-W6</strain>
    </source>
</reference>
<dbReference type="InterPro" id="IPR006439">
    <property type="entry name" value="HAD-SF_hydro_IA"/>
</dbReference>
<dbReference type="NCBIfam" id="TIGR01549">
    <property type="entry name" value="HAD-SF-IA-v1"/>
    <property type="match status" value="1"/>
</dbReference>
<dbReference type="OrthoDB" id="40579at2759"/>
<evidence type="ECO:0000313" key="1">
    <source>
        <dbReference type="EMBL" id="OLY83920.1"/>
    </source>
</evidence>
<comment type="caution">
    <text evidence="1">The sequence shown here is derived from an EMBL/GenBank/DDBJ whole genome shotgun (WGS) entry which is preliminary data.</text>
</comment>
<name>A0A1R0H442_9FUNG</name>
<evidence type="ECO:0000313" key="2">
    <source>
        <dbReference type="Proteomes" id="UP000187455"/>
    </source>
</evidence>
<dbReference type="SUPFAM" id="SSF56784">
    <property type="entry name" value="HAD-like"/>
    <property type="match status" value="1"/>
</dbReference>
<accession>A0A1R0H442</accession>
<proteinExistence type="predicted"/>
<sequence length="148" mass="16258">MEHKVMQDVNGVHLIPGVRSFLDKIPNSSWGIVTSGTHLMATTRLSQMNIDIPKFFFTADNVKKSKPDPEGYTRCAQELGFEPKNCVVFEDAPAGIKAGLNSGCTVVGIISSHTEKQLLDMGVSFAISSYDQLEVHIVDGKIHLRLKD</sequence>